<accession>A0A956SCU3</accession>
<dbReference type="PANTHER" id="PTHR34700">
    <property type="entry name" value="POTASSIUM BINDING PROTEIN KBP"/>
    <property type="match status" value="1"/>
</dbReference>
<reference evidence="3" key="1">
    <citation type="submission" date="2020-04" db="EMBL/GenBank/DDBJ databases">
        <authorList>
            <person name="Zhang T."/>
        </authorList>
    </citation>
    <scope>NUCLEOTIDE SEQUENCE</scope>
    <source>
        <strain evidence="3">HKST-UBA02</strain>
    </source>
</reference>
<reference evidence="3" key="2">
    <citation type="journal article" date="2021" name="Microbiome">
        <title>Successional dynamics and alternative stable states in a saline activated sludge microbial community over 9 years.</title>
        <authorList>
            <person name="Wang Y."/>
            <person name="Ye J."/>
            <person name="Ju F."/>
            <person name="Liu L."/>
            <person name="Boyd J.A."/>
            <person name="Deng Y."/>
            <person name="Parks D.H."/>
            <person name="Jiang X."/>
            <person name="Yin X."/>
            <person name="Woodcroft B.J."/>
            <person name="Tyson G.W."/>
            <person name="Hugenholtz P."/>
            <person name="Polz M.F."/>
            <person name="Zhang T."/>
        </authorList>
    </citation>
    <scope>NUCLEOTIDE SEQUENCE</scope>
    <source>
        <strain evidence="3">HKST-UBA02</strain>
    </source>
</reference>
<dbReference type="CDD" id="cd00118">
    <property type="entry name" value="LysM"/>
    <property type="match status" value="1"/>
</dbReference>
<organism evidence="3 4">
    <name type="scientific">Eiseniibacteriota bacterium</name>
    <dbReference type="NCBI Taxonomy" id="2212470"/>
    <lineage>
        <taxon>Bacteria</taxon>
        <taxon>Candidatus Eiseniibacteriota</taxon>
    </lineage>
</organism>
<feature type="domain" description="LysM" evidence="2">
    <location>
        <begin position="116"/>
        <end position="166"/>
    </location>
</feature>
<proteinExistence type="predicted"/>
<feature type="chain" id="PRO_5037654192" evidence="1">
    <location>
        <begin position="29"/>
        <end position="171"/>
    </location>
</feature>
<dbReference type="PANTHER" id="PTHR34700:SF4">
    <property type="entry name" value="PHAGE-LIKE ELEMENT PBSX PROTEIN XKDP"/>
    <property type="match status" value="1"/>
</dbReference>
<comment type="caution">
    <text evidence="3">The sequence shown here is derived from an EMBL/GenBank/DDBJ whole genome shotgun (WGS) entry which is preliminary data.</text>
</comment>
<evidence type="ECO:0000313" key="4">
    <source>
        <dbReference type="Proteomes" id="UP000739538"/>
    </source>
</evidence>
<evidence type="ECO:0000313" key="3">
    <source>
        <dbReference type="EMBL" id="MCA9755857.1"/>
    </source>
</evidence>
<dbReference type="InterPro" id="IPR036779">
    <property type="entry name" value="LysM_dom_sf"/>
</dbReference>
<feature type="signal peptide" evidence="1">
    <location>
        <begin position="1"/>
        <end position="28"/>
    </location>
</feature>
<gene>
    <name evidence="3" type="ORF">KDA27_08660</name>
</gene>
<sequence length="171" mass="19292">MRNRVWASPLLLVVALVLSVLASGVAKALERDPRQGQFYTNEEIMQLSGSDRNAYCEAMESYLEELREETDLYNGRLDSLDVMADTLRTRTIEISAQIREVNSELRELRLKRKSLTEYTTRDGDTLRSIAKTLYGDPLRWEEIYGANKAKVADPNAALPVGTVLTIPRGGR</sequence>
<dbReference type="Pfam" id="PF01476">
    <property type="entry name" value="LysM"/>
    <property type="match status" value="1"/>
</dbReference>
<dbReference type="InterPro" id="IPR018392">
    <property type="entry name" value="LysM"/>
</dbReference>
<protein>
    <submittedName>
        <fullName evidence="3">LysM peptidoglycan-binding domain-containing protein</fullName>
    </submittedName>
</protein>
<evidence type="ECO:0000259" key="2">
    <source>
        <dbReference type="PROSITE" id="PS51782"/>
    </source>
</evidence>
<dbReference type="AlphaFoldDB" id="A0A956SCU3"/>
<name>A0A956SCU3_UNCEI</name>
<dbReference type="Proteomes" id="UP000739538">
    <property type="component" value="Unassembled WGS sequence"/>
</dbReference>
<dbReference type="EMBL" id="JAGQHS010000034">
    <property type="protein sequence ID" value="MCA9755857.1"/>
    <property type="molecule type" value="Genomic_DNA"/>
</dbReference>
<dbReference type="PROSITE" id="PS51782">
    <property type="entry name" value="LYSM"/>
    <property type="match status" value="1"/>
</dbReference>
<keyword evidence="1" id="KW-0732">Signal</keyword>
<evidence type="ECO:0000256" key="1">
    <source>
        <dbReference type="SAM" id="SignalP"/>
    </source>
</evidence>
<dbReference type="SUPFAM" id="SSF54106">
    <property type="entry name" value="LysM domain"/>
    <property type="match status" value="1"/>
</dbReference>
<dbReference type="InterPro" id="IPR052196">
    <property type="entry name" value="Bact_Kbp"/>
</dbReference>
<dbReference type="Gene3D" id="3.10.350.10">
    <property type="entry name" value="LysM domain"/>
    <property type="match status" value="1"/>
</dbReference>